<evidence type="ECO:0000256" key="12">
    <source>
        <dbReference type="SAM" id="MobiDB-lite"/>
    </source>
</evidence>
<comment type="catalytic activity">
    <reaction evidence="2 11">
        <text>glutathione + H2O = L-cysteinylglycine + L-glutamate</text>
        <dbReference type="Rhea" id="RHEA:28807"/>
        <dbReference type="ChEBI" id="CHEBI:15377"/>
        <dbReference type="ChEBI" id="CHEBI:29985"/>
        <dbReference type="ChEBI" id="CHEBI:57925"/>
        <dbReference type="ChEBI" id="CHEBI:61694"/>
        <dbReference type="EC" id="3.4.19.13"/>
    </reaction>
</comment>
<comment type="subunit">
    <text evidence="11">This enzyme consists of two polypeptide chains, which are synthesized in precursor form from a single polypeptide.</text>
</comment>
<dbReference type="Gene3D" id="1.10.246.130">
    <property type="match status" value="1"/>
</dbReference>
<dbReference type="Pfam" id="PF01019">
    <property type="entry name" value="G_glu_transpept"/>
    <property type="match status" value="1"/>
</dbReference>
<dbReference type="Proteomes" id="UP000181980">
    <property type="component" value="Unassembled WGS sequence"/>
</dbReference>
<dbReference type="Gene3D" id="3.60.20.40">
    <property type="match status" value="1"/>
</dbReference>
<dbReference type="GO" id="GO:0103068">
    <property type="term" value="F:leukotriene C4 gamma-glutamyl transferase activity"/>
    <property type="evidence" value="ECO:0007669"/>
    <property type="project" value="UniProtKB-EC"/>
</dbReference>
<comment type="catalytic activity">
    <reaction evidence="8 11">
        <text>an N-terminal (5-L-glutamyl)-[peptide] + an alpha-amino acid = 5-L-glutamyl amino acid + an N-terminal L-alpha-aminoacyl-[peptide]</text>
        <dbReference type="Rhea" id="RHEA:23904"/>
        <dbReference type="Rhea" id="RHEA-COMP:9780"/>
        <dbReference type="Rhea" id="RHEA-COMP:9795"/>
        <dbReference type="ChEBI" id="CHEBI:77644"/>
        <dbReference type="ChEBI" id="CHEBI:78597"/>
        <dbReference type="ChEBI" id="CHEBI:78599"/>
        <dbReference type="ChEBI" id="CHEBI:78608"/>
        <dbReference type="EC" id="2.3.2.2"/>
    </reaction>
</comment>
<comment type="PTM">
    <text evidence="11">Cleaved by autocatalysis into a large and a small subunit.</text>
</comment>
<evidence type="ECO:0000256" key="6">
    <source>
        <dbReference type="ARBA" id="ARBA00023145"/>
    </source>
</evidence>
<evidence type="ECO:0000256" key="1">
    <source>
        <dbReference type="ARBA" id="ARBA00001049"/>
    </source>
</evidence>
<keyword evidence="6 11" id="KW-0865">Zymogen</keyword>
<evidence type="ECO:0000256" key="3">
    <source>
        <dbReference type="ARBA" id="ARBA00009381"/>
    </source>
</evidence>
<dbReference type="GO" id="GO:0036374">
    <property type="term" value="F:glutathione hydrolase activity"/>
    <property type="evidence" value="ECO:0007669"/>
    <property type="project" value="UniProtKB-UniRule"/>
</dbReference>
<comment type="catalytic activity">
    <reaction evidence="1 11">
        <text>an S-substituted glutathione + H2O = an S-substituted L-cysteinylglycine + L-glutamate</text>
        <dbReference type="Rhea" id="RHEA:59468"/>
        <dbReference type="ChEBI" id="CHEBI:15377"/>
        <dbReference type="ChEBI" id="CHEBI:29985"/>
        <dbReference type="ChEBI" id="CHEBI:90779"/>
        <dbReference type="ChEBI" id="CHEBI:143103"/>
        <dbReference type="EC" id="3.4.19.13"/>
    </reaction>
</comment>
<dbReference type="NCBIfam" id="TIGR00066">
    <property type="entry name" value="g_glut_trans"/>
    <property type="match status" value="1"/>
</dbReference>
<accession>A0A1H5L9E3</accession>
<keyword evidence="11" id="KW-0317">Glutathione biosynthesis</keyword>
<evidence type="ECO:0000256" key="7">
    <source>
        <dbReference type="ARBA" id="ARBA00023315"/>
    </source>
</evidence>
<dbReference type="InterPro" id="IPR000101">
    <property type="entry name" value="GGT_peptidase"/>
</dbReference>
<keyword evidence="5 11" id="KW-0378">Hydrolase</keyword>
<dbReference type="PANTHER" id="PTHR43199">
    <property type="entry name" value="GLUTATHIONE HYDROLASE"/>
    <property type="match status" value="1"/>
</dbReference>
<organism evidence="13 14">
    <name type="scientific">Jiangella alba</name>
    <dbReference type="NCBI Taxonomy" id="561176"/>
    <lineage>
        <taxon>Bacteria</taxon>
        <taxon>Bacillati</taxon>
        <taxon>Actinomycetota</taxon>
        <taxon>Actinomycetes</taxon>
        <taxon>Jiangellales</taxon>
        <taxon>Jiangellaceae</taxon>
        <taxon>Jiangella</taxon>
    </lineage>
</organism>
<dbReference type="EC" id="3.4.19.13" evidence="11"/>
<dbReference type="PANTHER" id="PTHR43199:SF1">
    <property type="entry name" value="GLUTATHIONE HYDROLASE PROENZYME"/>
    <property type="match status" value="1"/>
</dbReference>
<evidence type="ECO:0000256" key="9">
    <source>
        <dbReference type="PIRSR" id="PIRSR600101-1"/>
    </source>
</evidence>
<dbReference type="STRING" id="561176.SAMN04488561_2480"/>
<feature type="active site" description="Nucleophile" evidence="9">
    <location>
        <position position="355"/>
    </location>
</feature>
<feature type="binding site" evidence="10">
    <location>
        <position position="436"/>
    </location>
    <ligand>
        <name>L-glutamate</name>
        <dbReference type="ChEBI" id="CHEBI:29985"/>
    </ligand>
</feature>
<proteinExistence type="inferred from homology"/>
<dbReference type="InterPro" id="IPR051792">
    <property type="entry name" value="GGT_bact"/>
</dbReference>
<keyword evidence="14" id="KW-1185">Reference proteome</keyword>
<comment type="pathway">
    <text evidence="11">Sulfur metabolism; glutathione metabolism.</text>
</comment>
<keyword evidence="7 11" id="KW-0012">Acyltransferase</keyword>
<dbReference type="EMBL" id="FNUC01000003">
    <property type="protein sequence ID" value="SEE73643.1"/>
    <property type="molecule type" value="Genomic_DNA"/>
</dbReference>
<dbReference type="RefSeq" id="WP_069115103.1">
    <property type="nucleotide sequence ID" value="NZ_FNUC01000003.1"/>
</dbReference>
<evidence type="ECO:0000256" key="10">
    <source>
        <dbReference type="PIRSR" id="PIRSR600101-2"/>
    </source>
</evidence>
<comment type="similarity">
    <text evidence="3 11">Belongs to the gamma-glutamyltransferase family.</text>
</comment>
<evidence type="ECO:0000256" key="11">
    <source>
        <dbReference type="RuleBase" id="RU368036"/>
    </source>
</evidence>
<dbReference type="OrthoDB" id="9781342at2"/>
<dbReference type="AlphaFoldDB" id="A0A1H5L9E3"/>
<name>A0A1H5L9E3_9ACTN</name>
<evidence type="ECO:0000313" key="14">
    <source>
        <dbReference type="Proteomes" id="UP000181980"/>
    </source>
</evidence>
<dbReference type="SUPFAM" id="SSF56235">
    <property type="entry name" value="N-terminal nucleophile aminohydrolases (Ntn hydrolases)"/>
    <property type="match status" value="1"/>
</dbReference>
<dbReference type="InterPro" id="IPR043137">
    <property type="entry name" value="GGT_ssub_C"/>
</dbReference>
<protein>
    <recommendedName>
        <fullName evidence="11">Glutathione hydrolase proenzyme</fullName>
        <ecNumber evidence="11">2.3.2.2</ecNumber>
        <ecNumber evidence="11">3.4.19.13</ecNumber>
    </recommendedName>
    <component>
        <recommendedName>
            <fullName evidence="11">Glutathione hydrolase large chain</fullName>
        </recommendedName>
    </component>
    <component>
        <recommendedName>
            <fullName evidence="11">Glutathione hydrolase small chain</fullName>
        </recommendedName>
    </component>
</protein>
<evidence type="ECO:0000256" key="2">
    <source>
        <dbReference type="ARBA" id="ARBA00001089"/>
    </source>
</evidence>
<reference evidence="14" key="1">
    <citation type="submission" date="2016-10" db="EMBL/GenBank/DDBJ databases">
        <authorList>
            <person name="Varghese N."/>
            <person name="Submissions S."/>
        </authorList>
    </citation>
    <scope>NUCLEOTIDE SEQUENCE [LARGE SCALE GENOMIC DNA]</scope>
    <source>
        <strain evidence="14">DSM 45237</strain>
    </source>
</reference>
<dbReference type="GO" id="GO:0006750">
    <property type="term" value="P:glutathione biosynthetic process"/>
    <property type="evidence" value="ECO:0007669"/>
    <property type="project" value="UniProtKB-KW"/>
</dbReference>
<evidence type="ECO:0000256" key="8">
    <source>
        <dbReference type="ARBA" id="ARBA00047417"/>
    </source>
</evidence>
<evidence type="ECO:0000313" key="13">
    <source>
        <dbReference type="EMBL" id="SEE73643.1"/>
    </source>
</evidence>
<keyword evidence="4 11" id="KW-0808">Transferase</keyword>
<dbReference type="GO" id="GO:0006751">
    <property type="term" value="P:glutathione catabolic process"/>
    <property type="evidence" value="ECO:0007669"/>
    <property type="project" value="UniProtKB-UniRule"/>
</dbReference>
<sequence length="548" mass="58010">MIVAAQPEAVEAGAAMLEAGGNAVDAAIACAFVQTVVDPLMCGIAGFGSLAAYLPSRDFHGYYDFHAPAPRAARPDMWESLVEGEARDGFGFIVTGHVNEIGYESICAPASLRAFHTAHREHGTLPWREVMAPAIGYARDGWTVRPDVHAFWSDPGAFGHVANSDRASYTPAAAALYLRPDGSAKRIGDVVVNRDYADVLATIARHGPDPFYTGDLARAMVDDIAAGGGHLSLDDLAGVTVRRGEPLWTTYRAWSVATNRPPGGGVQLVQMLNVLENFDLTALGHNSPEYVRVVSEAMKKATADKDRHVGDPDFVDVPLDRLTSKGYARDAAARIGAGERFSVPRHQGPAEGPDTTHLSVIDADGNCVAMTHSLGLPSGVVSPGLGFMYNGCMSSFDPRPGRAASIAPGKARFSSVCPSMVFDEEGPMLVIGAPGGTQIAMGVLQATLNVLDFGVPVGEAVGLPRFSATSDVIDVVNRVPRAVQTALEERGYEVVRSPRSHAFGLVHGLARQDGRWRGGADPGGDGMALEVTSRPRSHVRRSEAQGLT</sequence>
<dbReference type="UniPathway" id="UPA00204"/>
<dbReference type="InterPro" id="IPR029055">
    <property type="entry name" value="Ntn_hydrolases_N"/>
</dbReference>
<gene>
    <name evidence="13" type="ORF">SAMN04488561_2480</name>
</gene>
<dbReference type="EC" id="2.3.2.2" evidence="11"/>
<evidence type="ECO:0000256" key="4">
    <source>
        <dbReference type="ARBA" id="ARBA00022679"/>
    </source>
</evidence>
<feature type="region of interest" description="Disordered" evidence="12">
    <location>
        <begin position="514"/>
        <end position="548"/>
    </location>
</feature>
<dbReference type="InterPro" id="IPR043138">
    <property type="entry name" value="GGT_lsub"/>
</dbReference>
<feature type="binding site" evidence="10">
    <location>
        <begin position="414"/>
        <end position="415"/>
    </location>
    <ligand>
        <name>L-glutamate</name>
        <dbReference type="ChEBI" id="CHEBI:29985"/>
    </ligand>
</feature>
<evidence type="ECO:0000256" key="5">
    <source>
        <dbReference type="ARBA" id="ARBA00022801"/>
    </source>
</evidence>
<dbReference type="PRINTS" id="PR01210">
    <property type="entry name" value="GGTRANSPTASE"/>
</dbReference>